<evidence type="ECO:0000313" key="1">
    <source>
        <dbReference type="EMBL" id="PCI97406.1"/>
    </source>
</evidence>
<reference key="1">
    <citation type="submission" date="2017-08" db="EMBL/GenBank/DDBJ databases">
        <title>A dynamic microbial community with high functional redundancy inhabits the cold, oxic subseafloor aquifer.</title>
        <authorList>
            <person name="Tully B.J."/>
            <person name="Wheat C.G."/>
            <person name="Glazer B.T."/>
            <person name="Huber J.A."/>
        </authorList>
    </citation>
    <scope>NUCLEOTIDE SEQUENCE [LARGE SCALE GENOMIC DNA]</scope>
</reference>
<evidence type="ECO:0008006" key="3">
    <source>
        <dbReference type="Google" id="ProtNLM"/>
    </source>
</evidence>
<dbReference type="Pfam" id="PF04102">
    <property type="entry name" value="SlyX"/>
    <property type="match status" value="1"/>
</dbReference>
<comment type="caution">
    <text evidence="1">The sequence shown here is derived from an EMBL/GenBank/DDBJ whole genome shotgun (WGS) entry which is preliminary data.</text>
</comment>
<evidence type="ECO:0000313" key="2">
    <source>
        <dbReference type="EMBL" id="PCJ02927.1"/>
    </source>
</evidence>
<dbReference type="EMBL" id="NVUS01000003">
    <property type="protein sequence ID" value="PCJ02927.1"/>
    <property type="molecule type" value="Genomic_DNA"/>
</dbReference>
<accession>A0A2A4YRG8</accession>
<dbReference type="AlphaFoldDB" id="A0A2A4YRG8"/>
<dbReference type="InterPro" id="IPR007236">
    <property type="entry name" value="SlyX"/>
</dbReference>
<gene>
    <name evidence="2" type="ORF">COB13_03010</name>
    <name evidence="1" type="ORF">COB13_15875</name>
</gene>
<sequence length="71" mass="8293">MLMEKDIIKLQETVAHQGIEIAELSDELYNQHKELDRLKQYIQIIEAKMQTAMDSETNINQPQDDAPPPHY</sequence>
<organism evidence="1">
    <name type="scientific">OCS116 cluster bacterium</name>
    <dbReference type="NCBI Taxonomy" id="2030921"/>
    <lineage>
        <taxon>Bacteria</taxon>
        <taxon>Pseudomonadati</taxon>
        <taxon>Pseudomonadota</taxon>
        <taxon>Alphaproteobacteria</taxon>
        <taxon>OCS116 cluster</taxon>
    </lineage>
</organism>
<proteinExistence type="predicted"/>
<dbReference type="EMBL" id="NVUS01000030">
    <property type="protein sequence ID" value="PCI97406.1"/>
    <property type="molecule type" value="Genomic_DNA"/>
</dbReference>
<name>A0A2A4YRG8_9PROT</name>
<protein>
    <recommendedName>
        <fullName evidence="3">SlyX protein</fullName>
    </recommendedName>
</protein>
<reference evidence="1" key="2">
    <citation type="journal article" date="2018" name="ISME J.">
        <title>A dynamic microbial community with high functional redundancy inhabits the cold, oxic subseafloor aquifer.</title>
        <authorList>
            <person name="Tully B.J."/>
            <person name="Wheat C.G."/>
            <person name="Glazer B.T."/>
            <person name="Huber J.A."/>
        </authorList>
    </citation>
    <scope>NUCLEOTIDE SEQUENCE</scope>
    <source>
        <strain evidence="1">NORP83</strain>
    </source>
</reference>